<proteinExistence type="predicted"/>
<dbReference type="EMBL" id="GGEC01028733">
    <property type="protein sequence ID" value="MBX09217.1"/>
    <property type="molecule type" value="Transcribed_RNA"/>
</dbReference>
<reference evidence="1" key="1">
    <citation type="submission" date="2018-02" db="EMBL/GenBank/DDBJ databases">
        <title>Rhizophora mucronata_Transcriptome.</title>
        <authorList>
            <person name="Meera S.P."/>
            <person name="Sreeshan A."/>
            <person name="Augustine A."/>
        </authorList>
    </citation>
    <scope>NUCLEOTIDE SEQUENCE</scope>
    <source>
        <tissue evidence="1">Leaf</tissue>
    </source>
</reference>
<evidence type="ECO:0000313" key="1">
    <source>
        <dbReference type="EMBL" id="MBX09217.1"/>
    </source>
</evidence>
<name>A0A2P2KU60_RHIMU</name>
<organism evidence="1">
    <name type="scientific">Rhizophora mucronata</name>
    <name type="common">Asiatic mangrove</name>
    <dbReference type="NCBI Taxonomy" id="61149"/>
    <lineage>
        <taxon>Eukaryota</taxon>
        <taxon>Viridiplantae</taxon>
        <taxon>Streptophyta</taxon>
        <taxon>Embryophyta</taxon>
        <taxon>Tracheophyta</taxon>
        <taxon>Spermatophyta</taxon>
        <taxon>Magnoliopsida</taxon>
        <taxon>eudicotyledons</taxon>
        <taxon>Gunneridae</taxon>
        <taxon>Pentapetalae</taxon>
        <taxon>rosids</taxon>
        <taxon>fabids</taxon>
        <taxon>Malpighiales</taxon>
        <taxon>Rhizophoraceae</taxon>
        <taxon>Rhizophora</taxon>
    </lineage>
</organism>
<protein>
    <submittedName>
        <fullName evidence="1">Uncharacterized protein</fullName>
    </submittedName>
</protein>
<dbReference type="AlphaFoldDB" id="A0A2P2KU60"/>
<sequence length="57" mass="6909">MYHMRSIDSKPAKVVLLSLQRVQFFKNYHLMKVKISPYDCITFMMSWVISTVQMNWH</sequence>
<accession>A0A2P2KU60</accession>